<organism evidence="2 3">
    <name type="scientific">Acorus calamus</name>
    <name type="common">Sweet flag</name>
    <dbReference type="NCBI Taxonomy" id="4465"/>
    <lineage>
        <taxon>Eukaryota</taxon>
        <taxon>Viridiplantae</taxon>
        <taxon>Streptophyta</taxon>
        <taxon>Embryophyta</taxon>
        <taxon>Tracheophyta</taxon>
        <taxon>Spermatophyta</taxon>
        <taxon>Magnoliopsida</taxon>
        <taxon>Liliopsida</taxon>
        <taxon>Acoraceae</taxon>
        <taxon>Acorus</taxon>
    </lineage>
</organism>
<proteinExistence type="predicted"/>
<evidence type="ECO:0000256" key="1">
    <source>
        <dbReference type="ARBA" id="ARBA00004906"/>
    </source>
</evidence>
<reference evidence="2" key="2">
    <citation type="submission" date="2023-06" db="EMBL/GenBank/DDBJ databases">
        <authorList>
            <person name="Ma L."/>
            <person name="Liu K.-W."/>
            <person name="Li Z."/>
            <person name="Hsiao Y.-Y."/>
            <person name="Qi Y."/>
            <person name="Fu T."/>
            <person name="Tang G."/>
            <person name="Zhang D."/>
            <person name="Sun W.-H."/>
            <person name="Liu D.-K."/>
            <person name="Li Y."/>
            <person name="Chen G.-Z."/>
            <person name="Liu X.-D."/>
            <person name="Liao X.-Y."/>
            <person name="Jiang Y.-T."/>
            <person name="Yu X."/>
            <person name="Hao Y."/>
            <person name="Huang J."/>
            <person name="Zhao X.-W."/>
            <person name="Ke S."/>
            <person name="Chen Y.-Y."/>
            <person name="Wu W.-L."/>
            <person name="Hsu J.-L."/>
            <person name="Lin Y.-F."/>
            <person name="Huang M.-D."/>
            <person name="Li C.-Y."/>
            <person name="Huang L."/>
            <person name="Wang Z.-W."/>
            <person name="Zhao X."/>
            <person name="Zhong W.-Y."/>
            <person name="Peng D.-H."/>
            <person name="Ahmad S."/>
            <person name="Lan S."/>
            <person name="Zhang J.-S."/>
            <person name="Tsai W.-C."/>
            <person name="Van De Peer Y."/>
            <person name="Liu Z.-J."/>
        </authorList>
    </citation>
    <scope>NUCLEOTIDE SEQUENCE</scope>
    <source>
        <strain evidence="2">CP</strain>
        <tissue evidence="2">Leaves</tissue>
    </source>
</reference>
<comment type="caution">
    <text evidence="2">The sequence shown here is derived from an EMBL/GenBank/DDBJ whole genome shotgun (WGS) entry which is preliminary data.</text>
</comment>
<protein>
    <submittedName>
        <fullName evidence="2">BTB/POZ domain-containing protein POB1</fullName>
    </submittedName>
</protein>
<sequence>MELLNFIYGKKLPPTIVASIPSLFGILMVAHKYDVPSCVRYCTCLLVSDMNLNTASYCLELSSEALAYRAIKPIAKAAQKFLVARYEQNTPKL</sequence>
<dbReference type="Gene3D" id="3.30.710.10">
    <property type="entry name" value="Potassium Channel Kv1.1, Chain A"/>
    <property type="match status" value="1"/>
</dbReference>
<dbReference type="GO" id="GO:0005634">
    <property type="term" value="C:nucleus"/>
    <property type="evidence" value="ECO:0007669"/>
    <property type="project" value="TreeGrafter"/>
</dbReference>
<comment type="pathway">
    <text evidence="1">Protein modification; protein ubiquitination.</text>
</comment>
<dbReference type="InterPro" id="IPR045890">
    <property type="entry name" value="POB1-like"/>
</dbReference>
<dbReference type="Proteomes" id="UP001180020">
    <property type="component" value="Unassembled WGS sequence"/>
</dbReference>
<name>A0AAV9DFL8_ACOCL</name>
<dbReference type="PANTHER" id="PTHR46336:SF3">
    <property type="entry name" value="BTB_POZ DOMAIN-CONTAINING PROTEIN POB1"/>
    <property type="match status" value="1"/>
</dbReference>
<accession>A0AAV9DFL8</accession>
<dbReference type="AlphaFoldDB" id="A0AAV9DFL8"/>
<dbReference type="PANTHER" id="PTHR46336">
    <property type="entry name" value="OS02G0260700 PROTEIN"/>
    <property type="match status" value="1"/>
</dbReference>
<evidence type="ECO:0000313" key="3">
    <source>
        <dbReference type="Proteomes" id="UP001180020"/>
    </source>
</evidence>
<dbReference type="EMBL" id="JAUJYO010000013">
    <property type="protein sequence ID" value="KAK1299938.1"/>
    <property type="molecule type" value="Genomic_DNA"/>
</dbReference>
<dbReference type="InterPro" id="IPR011333">
    <property type="entry name" value="SKP1/BTB/POZ_sf"/>
</dbReference>
<keyword evidence="3" id="KW-1185">Reference proteome</keyword>
<reference evidence="2" key="1">
    <citation type="journal article" date="2023" name="Nat. Commun.">
        <title>Diploid and tetraploid genomes of Acorus and the evolution of monocots.</title>
        <authorList>
            <person name="Ma L."/>
            <person name="Liu K.W."/>
            <person name="Li Z."/>
            <person name="Hsiao Y.Y."/>
            <person name="Qi Y."/>
            <person name="Fu T."/>
            <person name="Tang G.D."/>
            <person name="Zhang D."/>
            <person name="Sun W.H."/>
            <person name="Liu D.K."/>
            <person name="Li Y."/>
            <person name="Chen G.Z."/>
            <person name="Liu X.D."/>
            <person name="Liao X.Y."/>
            <person name="Jiang Y.T."/>
            <person name="Yu X."/>
            <person name="Hao Y."/>
            <person name="Huang J."/>
            <person name="Zhao X.W."/>
            <person name="Ke S."/>
            <person name="Chen Y.Y."/>
            <person name="Wu W.L."/>
            <person name="Hsu J.L."/>
            <person name="Lin Y.F."/>
            <person name="Huang M.D."/>
            <person name="Li C.Y."/>
            <person name="Huang L."/>
            <person name="Wang Z.W."/>
            <person name="Zhao X."/>
            <person name="Zhong W.Y."/>
            <person name="Peng D.H."/>
            <person name="Ahmad S."/>
            <person name="Lan S."/>
            <person name="Zhang J.S."/>
            <person name="Tsai W.C."/>
            <person name="Van de Peer Y."/>
            <person name="Liu Z.J."/>
        </authorList>
    </citation>
    <scope>NUCLEOTIDE SEQUENCE</scope>
    <source>
        <strain evidence="2">CP</strain>
    </source>
</reference>
<dbReference type="GO" id="GO:0010114">
    <property type="term" value="P:response to red light"/>
    <property type="evidence" value="ECO:0007669"/>
    <property type="project" value="TreeGrafter"/>
</dbReference>
<gene>
    <name evidence="2" type="primary">POB1</name>
    <name evidence="2" type="ORF">QJS10_CPB13g01065</name>
</gene>
<evidence type="ECO:0000313" key="2">
    <source>
        <dbReference type="EMBL" id="KAK1299938.1"/>
    </source>
</evidence>